<feature type="signal peptide" evidence="2">
    <location>
        <begin position="1"/>
        <end position="21"/>
    </location>
</feature>
<feature type="region of interest" description="Disordered" evidence="1">
    <location>
        <begin position="183"/>
        <end position="206"/>
    </location>
</feature>
<feature type="compositionally biased region" description="Basic residues" evidence="1">
    <location>
        <begin position="197"/>
        <end position="206"/>
    </location>
</feature>
<keyword evidence="4" id="KW-1185">Reference proteome</keyword>
<protein>
    <recommendedName>
        <fullName evidence="5">DUF5666 domain-containing protein</fullName>
    </recommendedName>
</protein>
<dbReference type="Proteomes" id="UP001199816">
    <property type="component" value="Unassembled WGS sequence"/>
</dbReference>
<dbReference type="EMBL" id="JAJNEC010000005">
    <property type="protein sequence ID" value="MCD2422751.1"/>
    <property type="molecule type" value="Genomic_DNA"/>
</dbReference>
<evidence type="ECO:0000313" key="3">
    <source>
        <dbReference type="EMBL" id="MCD2422751.1"/>
    </source>
</evidence>
<feature type="chain" id="PRO_5047528259" description="DUF5666 domain-containing protein" evidence="2">
    <location>
        <begin position="22"/>
        <end position="232"/>
    </location>
</feature>
<accession>A0ABS8PSA5</accession>
<name>A0ABS8PSA5_9BACT</name>
<evidence type="ECO:0000256" key="2">
    <source>
        <dbReference type="SAM" id="SignalP"/>
    </source>
</evidence>
<reference evidence="3 4" key="1">
    <citation type="submission" date="2021-11" db="EMBL/GenBank/DDBJ databases">
        <title>Genomic of Niabella pedocola.</title>
        <authorList>
            <person name="Wu T."/>
        </authorList>
    </citation>
    <scope>NUCLEOTIDE SEQUENCE [LARGE SCALE GENOMIC DNA]</scope>
    <source>
        <strain evidence="3 4">JCM 31011</strain>
    </source>
</reference>
<gene>
    <name evidence="3" type="ORF">LQ567_08265</name>
</gene>
<evidence type="ECO:0000256" key="1">
    <source>
        <dbReference type="SAM" id="MobiDB-lite"/>
    </source>
</evidence>
<comment type="caution">
    <text evidence="3">The sequence shown here is derived from an EMBL/GenBank/DDBJ whole genome shotgun (WGS) entry which is preliminary data.</text>
</comment>
<evidence type="ECO:0000313" key="4">
    <source>
        <dbReference type="Proteomes" id="UP001199816"/>
    </source>
</evidence>
<sequence length="232" mass="24871">MKKRSFLTFFLAIAIAMATIAQTSTTPEVPRNYKPQPKELLPMPDSMTENEIFPVLGSFDLTDKKGTSSHVTITRDGENKGIVWVSGLPQGKFKALIKDAPATYKIPAQKTLANDEEAVEATGDDATATKTKSKVVNGRAIQEGTLIFDKDANTLYVNIGNKYNEEQPATVFPEMTVAADSAAVASEADMTDDTAKKPKKTTTKKPVIKGITYTGTKTDAPAAAVEAAPAQN</sequence>
<dbReference type="RefSeq" id="WP_231004028.1">
    <property type="nucleotide sequence ID" value="NZ_JAJNEC010000005.1"/>
</dbReference>
<evidence type="ECO:0008006" key="5">
    <source>
        <dbReference type="Google" id="ProtNLM"/>
    </source>
</evidence>
<keyword evidence="2" id="KW-0732">Signal</keyword>
<proteinExistence type="predicted"/>
<organism evidence="3 4">
    <name type="scientific">Niabella pedocola</name>
    <dbReference type="NCBI Taxonomy" id="1752077"/>
    <lineage>
        <taxon>Bacteria</taxon>
        <taxon>Pseudomonadati</taxon>
        <taxon>Bacteroidota</taxon>
        <taxon>Chitinophagia</taxon>
        <taxon>Chitinophagales</taxon>
        <taxon>Chitinophagaceae</taxon>
        <taxon>Niabella</taxon>
    </lineage>
</organism>